<feature type="compositionally biased region" description="Polar residues" evidence="1">
    <location>
        <begin position="137"/>
        <end position="159"/>
    </location>
</feature>
<feature type="compositionally biased region" description="Low complexity" evidence="1">
    <location>
        <begin position="179"/>
        <end position="196"/>
    </location>
</feature>
<name>A0ABR1WHF5_9PEZI</name>
<feature type="region of interest" description="Disordered" evidence="1">
    <location>
        <begin position="137"/>
        <end position="238"/>
    </location>
</feature>
<accession>A0ABR1WHF5</accession>
<dbReference type="EMBL" id="JAQQWM010000001">
    <property type="protein sequence ID" value="KAK8081604.1"/>
    <property type="molecule type" value="Genomic_DNA"/>
</dbReference>
<organism evidence="2 3">
    <name type="scientific">Apiospora saccharicola</name>
    <dbReference type="NCBI Taxonomy" id="335842"/>
    <lineage>
        <taxon>Eukaryota</taxon>
        <taxon>Fungi</taxon>
        <taxon>Dikarya</taxon>
        <taxon>Ascomycota</taxon>
        <taxon>Pezizomycotina</taxon>
        <taxon>Sordariomycetes</taxon>
        <taxon>Xylariomycetidae</taxon>
        <taxon>Amphisphaeriales</taxon>
        <taxon>Apiosporaceae</taxon>
        <taxon>Apiospora</taxon>
    </lineage>
</organism>
<proteinExistence type="predicted"/>
<reference evidence="2 3" key="1">
    <citation type="submission" date="2023-01" db="EMBL/GenBank/DDBJ databases">
        <title>Analysis of 21 Apiospora genomes using comparative genomics revels a genus with tremendous synthesis potential of carbohydrate active enzymes and secondary metabolites.</title>
        <authorList>
            <person name="Sorensen T."/>
        </authorList>
    </citation>
    <scope>NUCLEOTIDE SEQUENCE [LARGE SCALE GENOMIC DNA]</scope>
    <source>
        <strain evidence="2 3">CBS 83171</strain>
    </source>
</reference>
<evidence type="ECO:0000256" key="1">
    <source>
        <dbReference type="SAM" id="MobiDB-lite"/>
    </source>
</evidence>
<keyword evidence="3" id="KW-1185">Reference proteome</keyword>
<feature type="compositionally biased region" description="Basic and acidic residues" evidence="1">
    <location>
        <begin position="164"/>
        <end position="175"/>
    </location>
</feature>
<gene>
    <name evidence="2" type="ORF">PG996_000385</name>
</gene>
<protein>
    <submittedName>
        <fullName evidence="2">Uncharacterized protein</fullName>
    </submittedName>
</protein>
<evidence type="ECO:0000313" key="2">
    <source>
        <dbReference type="EMBL" id="KAK8081604.1"/>
    </source>
</evidence>
<evidence type="ECO:0000313" key="3">
    <source>
        <dbReference type="Proteomes" id="UP001446871"/>
    </source>
</evidence>
<sequence>MLSPTRANPDVSQNEELLRTAKSLRLRFADDEPVSIDASLSQQASDTKKPKTVVPFAPFRASYGNLALPKARDTTNQGHPGYSGLDHTKQHPYVKARADSFARDAVNKVHKGYNSFDYIKERPDGFSPFARNALVQNTGYTQEPTRKNGSYNGSHSMSDPNHIGIERQYREERSYTQDYRSPQPQQSYYPSPRPYSHGQQYPADPLLPNTKPQQPPAARPSRLRSRSRSPSPEPPVVTELEERYHKLRLALHSKAVDGFEEVEKKLTDEVVTSVNAIFDPVAQLDRKLRQVLAPLSDGEAQLSIVSTQDNGQDTQRSQTVQINNMVMEFESILANAQAEIELIGKELLAKPSCSEDSGSSEEGRRGKGTKGMKSKLDGLLAELKEDLECMSSDAVEEMSRYEKKFCEKVNSETGKIMAAFFAGKL</sequence>
<feature type="region of interest" description="Disordered" evidence="1">
    <location>
        <begin position="351"/>
        <end position="372"/>
    </location>
</feature>
<dbReference type="Proteomes" id="UP001446871">
    <property type="component" value="Unassembled WGS sequence"/>
</dbReference>
<comment type="caution">
    <text evidence="2">The sequence shown here is derived from an EMBL/GenBank/DDBJ whole genome shotgun (WGS) entry which is preliminary data.</text>
</comment>